<feature type="region of interest" description="Disordered" evidence="1">
    <location>
        <begin position="1"/>
        <end position="31"/>
    </location>
</feature>
<gene>
    <name evidence="2" type="ORF">Zm00014a_031058</name>
</gene>
<comment type="caution">
    <text evidence="2">The sequence shown here is derived from an EMBL/GenBank/DDBJ whole genome shotgun (WGS) entry which is preliminary data.</text>
</comment>
<dbReference type="Proteomes" id="UP000251960">
    <property type="component" value="Chromosome 6"/>
</dbReference>
<protein>
    <submittedName>
        <fullName evidence="2">Uncharacterized protein</fullName>
    </submittedName>
</protein>
<dbReference type="AlphaFoldDB" id="A0A3L6E6U0"/>
<sequence>MALTTFGVGHHSAQGGNCSCSTSGQADMGAPSCVVASSDECPALLL</sequence>
<feature type="compositionally biased region" description="Polar residues" evidence="1">
    <location>
        <begin position="14"/>
        <end position="25"/>
    </location>
</feature>
<name>A0A3L6E6U0_MAIZE</name>
<dbReference type="EMBL" id="NCVQ01000007">
    <property type="protein sequence ID" value="PWZ16609.1"/>
    <property type="molecule type" value="Genomic_DNA"/>
</dbReference>
<proteinExistence type="predicted"/>
<evidence type="ECO:0000256" key="1">
    <source>
        <dbReference type="SAM" id="MobiDB-lite"/>
    </source>
</evidence>
<organism evidence="2">
    <name type="scientific">Zea mays</name>
    <name type="common">Maize</name>
    <dbReference type="NCBI Taxonomy" id="4577"/>
    <lineage>
        <taxon>Eukaryota</taxon>
        <taxon>Viridiplantae</taxon>
        <taxon>Streptophyta</taxon>
        <taxon>Embryophyta</taxon>
        <taxon>Tracheophyta</taxon>
        <taxon>Spermatophyta</taxon>
        <taxon>Magnoliopsida</taxon>
        <taxon>Liliopsida</taxon>
        <taxon>Poales</taxon>
        <taxon>Poaceae</taxon>
        <taxon>PACMAD clade</taxon>
        <taxon>Panicoideae</taxon>
        <taxon>Andropogonodae</taxon>
        <taxon>Andropogoneae</taxon>
        <taxon>Tripsacinae</taxon>
        <taxon>Zea</taxon>
    </lineage>
</organism>
<evidence type="ECO:0000313" key="2">
    <source>
        <dbReference type="EMBL" id="PWZ16609.1"/>
    </source>
</evidence>
<reference evidence="2" key="1">
    <citation type="journal article" date="2018" name="Nat. Genet.">
        <title>Extensive intraspecific gene order and gene structural variations between Mo17 and other maize genomes.</title>
        <authorList>
            <person name="Sun S."/>
            <person name="Zhou Y."/>
            <person name="Chen J."/>
            <person name="Shi J."/>
            <person name="Zhao H."/>
            <person name="Zhao H."/>
            <person name="Song W."/>
            <person name="Zhang M."/>
            <person name="Cui Y."/>
            <person name="Dong X."/>
            <person name="Liu H."/>
            <person name="Ma X."/>
            <person name="Jiao Y."/>
            <person name="Wang B."/>
            <person name="Wei X."/>
            <person name="Stein J.C."/>
            <person name="Glaubitz J.C."/>
            <person name="Lu F."/>
            <person name="Yu G."/>
            <person name="Liang C."/>
            <person name="Fengler K."/>
            <person name="Li B."/>
            <person name="Rafalski A."/>
            <person name="Schnable P.S."/>
            <person name="Ware D.H."/>
            <person name="Buckler E.S."/>
            <person name="Lai J."/>
        </authorList>
    </citation>
    <scope>NUCLEOTIDE SEQUENCE [LARGE SCALE GENOMIC DNA]</scope>
    <source>
        <tissue evidence="2">Seedling</tissue>
    </source>
</reference>
<accession>A0A3L6E6U0</accession>